<organism evidence="4 5">
    <name type="scientific">Colletotrichum tabaci</name>
    <dbReference type="NCBI Taxonomy" id="1209068"/>
    <lineage>
        <taxon>Eukaryota</taxon>
        <taxon>Fungi</taxon>
        <taxon>Dikarya</taxon>
        <taxon>Ascomycota</taxon>
        <taxon>Pezizomycotina</taxon>
        <taxon>Sordariomycetes</taxon>
        <taxon>Hypocreomycetidae</taxon>
        <taxon>Glomerellales</taxon>
        <taxon>Glomerellaceae</taxon>
        <taxon>Colletotrichum</taxon>
        <taxon>Colletotrichum destructivum species complex</taxon>
    </lineage>
</organism>
<dbReference type="InterPro" id="IPR050091">
    <property type="entry name" value="PKS_NRPS_Biosynth_Enz"/>
</dbReference>
<evidence type="ECO:0000256" key="2">
    <source>
        <dbReference type="ARBA" id="ARBA00022553"/>
    </source>
</evidence>
<dbReference type="PANTHER" id="PTHR43775">
    <property type="entry name" value="FATTY ACID SYNTHASE"/>
    <property type="match status" value="1"/>
</dbReference>
<sequence length="126" mass="13468">MTSPDMPIAIVGMGCRFAGNVTGPERLWGLLKSGQSGWSEIPESRFATSGILHPQKDKIGSTNVRGGYFLGTAPGAFDASFFNLSTEVASVSRLRAHLGKIGLGETPGVQILLHQQRVSPPKIYRS</sequence>
<comment type="caution">
    <text evidence="4">The sequence shown here is derived from an EMBL/GenBank/DDBJ whole genome shotgun (WGS) entry which is preliminary data.</text>
</comment>
<dbReference type="Gene3D" id="3.40.47.10">
    <property type="match status" value="1"/>
</dbReference>
<dbReference type="GO" id="GO:0044550">
    <property type="term" value="P:secondary metabolite biosynthetic process"/>
    <property type="evidence" value="ECO:0007669"/>
    <property type="project" value="TreeGrafter"/>
</dbReference>
<evidence type="ECO:0000259" key="3">
    <source>
        <dbReference type="Pfam" id="PF00109"/>
    </source>
</evidence>
<proteinExistence type="predicted"/>
<gene>
    <name evidence="4" type="ORF">QIS74_12672</name>
</gene>
<dbReference type="InterPro" id="IPR014030">
    <property type="entry name" value="Ketoacyl_synth_N"/>
</dbReference>
<name>A0AAV9SU77_9PEZI</name>
<feature type="domain" description="Beta-ketoacyl synthase-like N-terminal" evidence="3">
    <location>
        <begin position="7"/>
        <end position="87"/>
    </location>
</feature>
<dbReference type="Pfam" id="PF00109">
    <property type="entry name" value="ketoacyl-synt"/>
    <property type="match status" value="1"/>
</dbReference>
<dbReference type="PANTHER" id="PTHR43775:SF29">
    <property type="entry name" value="ASPERFURANONE POLYKETIDE SYNTHASE AFOG-RELATED"/>
    <property type="match status" value="1"/>
</dbReference>
<keyword evidence="5" id="KW-1185">Reference proteome</keyword>
<dbReference type="GO" id="GO:0006633">
    <property type="term" value="P:fatty acid biosynthetic process"/>
    <property type="evidence" value="ECO:0007669"/>
    <property type="project" value="TreeGrafter"/>
</dbReference>
<keyword evidence="2" id="KW-0597">Phosphoprotein</keyword>
<keyword evidence="1" id="KW-0596">Phosphopantetheine</keyword>
<dbReference type="GO" id="GO:0004312">
    <property type="term" value="F:fatty acid synthase activity"/>
    <property type="evidence" value="ECO:0007669"/>
    <property type="project" value="TreeGrafter"/>
</dbReference>
<dbReference type="AlphaFoldDB" id="A0AAV9SU77"/>
<evidence type="ECO:0000313" key="4">
    <source>
        <dbReference type="EMBL" id="KAK6207591.1"/>
    </source>
</evidence>
<dbReference type="EMBL" id="JASAOK010000053">
    <property type="protein sequence ID" value="KAK6207591.1"/>
    <property type="molecule type" value="Genomic_DNA"/>
</dbReference>
<accession>A0AAV9SU77</accession>
<dbReference type="InterPro" id="IPR016039">
    <property type="entry name" value="Thiolase-like"/>
</dbReference>
<protein>
    <recommendedName>
        <fullName evidence="3">Beta-ketoacyl synthase-like N-terminal domain-containing protein</fullName>
    </recommendedName>
</protein>
<evidence type="ECO:0000313" key="5">
    <source>
        <dbReference type="Proteomes" id="UP001327957"/>
    </source>
</evidence>
<dbReference type="Proteomes" id="UP001327957">
    <property type="component" value="Unassembled WGS sequence"/>
</dbReference>
<reference evidence="4 5" key="1">
    <citation type="submission" date="2023-04" db="EMBL/GenBank/DDBJ databases">
        <title>Colletotrichum tabacum stain YC1 causing leaf anthracnose on Nicotiana tabacum(L.) cv.</title>
        <authorList>
            <person name="Ji Z."/>
            <person name="Wang M."/>
            <person name="Zhang J."/>
            <person name="Wang N."/>
            <person name="Zhou Z."/>
        </authorList>
    </citation>
    <scope>NUCLEOTIDE SEQUENCE [LARGE SCALE GENOMIC DNA]</scope>
    <source>
        <strain evidence="4 5">YC1</strain>
    </source>
</reference>
<dbReference type="SUPFAM" id="SSF53901">
    <property type="entry name" value="Thiolase-like"/>
    <property type="match status" value="1"/>
</dbReference>
<evidence type="ECO:0000256" key="1">
    <source>
        <dbReference type="ARBA" id="ARBA00022450"/>
    </source>
</evidence>